<dbReference type="EMBL" id="SOAM01000002">
    <property type="protein sequence ID" value="TDS76795.1"/>
    <property type="molecule type" value="Genomic_DNA"/>
</dbReference>
<comment type="caution">
    <text evidence="3">The sequence shown here is derived from an EMBL/GenBank/DDBJ whole genome shotgun (WGS) entry which is preliminary data.</text>
</comment>
<dbReference type="Proteomes" id="UP000295344">
    <property type="component" value="Unassembled WGS sequence"/>
</dbReference>
<dbReference type="CDD" id="cd08899">
    <property type="entry name" value="SRPBCC_CalC_Aha1-like_6"/>
    <property type="match status" value="1"/>
</dbReference>
<dbReference type="Pfam" id="PF08327">
    <property type="entry name" value="AHSA1"/>
    <property type="match status" value="1"/>
</dbReference>
<keyword evidence="4" id="KW-1185">Reference proteome</keyword>
<dbReference type="RefSeq" id="WP_133765943.1">
    <property type="nucleotide sequence ID" value="NZ_BAAARP010000002.1"/>
</dbReference>
<dbReference type="InterPro" id="IPR023393">
    <property type="entry name" value="START-like_dom_sf"/>
</dbReference>
<accession>A0A4R7FKC3</accession>
<proteinExistence type="inferred from homology"/>
<gene>
    <name evidence="3" type="ORF">CLV52_1730</name>
</gene>
<comment type="similarity">
    <text evidence="1">Belongs to the AHA1 family.</text>
</comment>
<reference evidence="3 4" key="1">
    <citation type="submission" date="2019-03" db="EMBL/GenBank/DDBJ databases">
        <title>Genomic Encyclopedia of Archaeal and Bacterial Type Strains, Phase II (KMG-II): from individual species to whole genera.</title>
        <authorList>
            <person name="Goeker M."/>
        </authorList>
    </citation>
    <scope>NUCLEOTIDE SEQUENCE [LARGE SCALE GENOMIC DNA]</scope>
    <source>
        <strain evidence="3 4">DSM 24782</strain>
    </source>
</reference>
<name>A0A4R7FKC3_9MICO</name>
<sequence>MTHQAHTVVEQDGDRVLVRVDDVFATSVDDLWSAITEPARLARWVAEVSGDLREGGALRLRFTSGWEGTGRVLVCDAPRRLVVANREDDGEETVVEARIEAVDGGARLTVEERGLPADGGAPYAAGWSVHLEDLALVLDGHERGDFLLRLRARLVDAQQQDGSEERPRA</sequence>
<evidence type="ECO:0000256" key="1">
    <source>
        <dbReference type="ARBA" id="ARBA00006817"/>
    </source>
</evidence>
<organism evidence="3 4">
    <name type="scientific">Amnibacterium kyonggiense</name>
    <dbReference type="NCBI Taxonomy" id="595671"/>
    <lineage>
        <taxon>Bacteria</taxon>
        <taxon>Bacillati</taxon>
        <taxon>Actinomycetota</taxon>
        <taxon>Actinomycetes</taxon>
        <taxon>Micrococcales</taxon>
        <taxon>Microbacteriaceae</taxon>
        <taxon>Amnibacterium</taxon>
    </lineage>
</organism>
<protein>
    <submittedName>
        <fullName evidence="3">Uncharacterized protein YndB with AHSA1/START domain</fullName>
    </submittedName>
</protein>
<evidence type="ECO:0000259" key="2">
    <source>
        <dbReference type="Pfam" id="PF08327"/>
    </source>
</evidence>
<dbReference type="Gene3D" id="3.30.530.20">
    <property type="match status" value="1"/>
</dbReference>
<evidence type="ECO:0000313" key="4">
    <source>
        <dbReference type="Proteomes" id="UP000295344"/>
    </source>
</evidence>
<dbReference type="AlphaFoldDB" id="A0A4R7FKC3"/>
<feature type="domain" description="Activator of Hsp90 ATPase homologue 1/2-like C-terminal" evidence="2">
    <location>
        <begin position="26"/>
        <end position="138"/>
    </location>
</feature>
<dbReference type="InterPro" id="IPR013538">
    <property type="entry name" value="ASHA1/2-like_C"/>
</dbReference>
<evidence type="ECO:0000313" key="3">
    <source>
        <dbReference type="EMBL" id="TDS76795.1"/>
    </source>
</evidence>
<dbReference type="OrthoDB" id="8117292at2"/>
<dbReference type="SUPFAM" id="SSF55961">
    <property type="entry name" value="Bet v1-like"/>
    <property type="match status" value="1"/>
</dbReference>